<dbReference type="InterPro" id="IPR007912">
    <property type="entry name" value="Adeno_E3A"/>
</dbReference>
<organism evidence="1 2">
    <name type="scientific">Bovine adenovirus C serotype 10</name>
    <name type="common">BAdV-10</name>
    <name type="synonym">Mastadenovirus bos10</name>
    <dbReference type="NCBI Taxonomy" id="39788"/>
    <lineage>
        <taxon>Viruses</taxon>
        <taxon>Varidnaviria</taxon>
        <taxon>Bamfordvirae</taxon>
        <taxon>Preplasmiviricota</taxon>
        <taxon>Polisuviricotina</taxon>
        <taxon>Pharingeaviricetes</taxon>
        <taxon>Rowavirales</taxon>
        <taxon>Adenoviridae</taxon>
        <taxon>Mastadenovirus</taxon>
        <taxon>Mastadenovirus bosdecimum</taxon>
        <taxon>Bovine mastadenovirus C</taxon>
    </lineage>
</organism>
<keyword evidence="2" id="KW-1185">Reference proteome</keyword>
<evidence type="ECO:0000313" key="1">
    <source>
        <dbReference type="EMBL" id="UZF96933.1"/>
    </source>
</evidence>
<dbReference type="EMBL" id="ON217544">
    <property type="protein sequence ID" value="UZF96933.1"/>
    <property type="molecule type" value="Genomic_DNA"/>
</dbReference>
<accession>A0A9X9PHL4</accession>
<protein>
    <submittedName>
        <fullName evidence="1">12.5K</fullName>
    </submittedName>
</protein>
<organismHost>
    <name type="scientific">Bos taurus</name>
    <name type="common">Bovine</name>
    <dbReference type="NCBI Taxonomy" id="9913"/>
</organismHost>
<name>A0A9X9PHL4_ADEBA</name>
<proteinExistence type="predicted"/>
<sequence length="173" mass="20005">MLLGKQSCCWSILEVWVKNNLSKNLCLPSILIPIQVCQHPIQTNLFLITTQSLIPWTDMPDENFHLHYHKQHCRRNLCFARTDLVPTFFAHTHNPDLGEMPNNLVPSHGLILNIPESRSSRFVEFTCMRPVLIEAMRPSCEIKVTCICNEKPKPHRQLFDNLCSAYNKMFGGF</sequence>
<evidence type="ECO:0000313" key="2">
    <source>
        <dbReference type="Proteomes" id="UP001164955"/>
    </source>
</evidence>
<dbReference type="Proteomes" id="UP001164955">
    <property type="component" value="Segment"/>
</dbReference>
<dbReference type="Pfam" id="PF05248">
    <property type="entry name" value="Adeno_E3A"/>
    <property type="match status" value="1"/>
</dbReference>
<reference evidence="1" key="1">
    <citation type="submission" date="2022-04" db="EMBL/GenBank/DDBJ databases">
        <title>Complete genome sequence analysis of bovine adenovirus 10, the only representative of species Bovine mastadenovirus C.</title>
        <authorList>
            <person name="Vidovszky M.Z."/>
            <person name="Podgorski I.I."/>
            <person name="Kovacs E.R."/>
            <person name="Harrach B."/>
            <person name="Benko M."/>
        </authorList>
    </citation>
    <scope>NUCLEOTIDE SEQUENCE</scope>
    <source>
        <strain evidence="1">Belfast 1</strain>
    </source>
</reference>